<dbReference type="STRING" id="1073089.A0A1L9R7E0"/>
<feature type="signal peptide" evidence="2">
    <location>
        <begin position="1"/>
        <end position="23"/>
    </location>
</feature>
<name>A0A1L9R7E0_ASPWE</name>
<dbReference type="CDD" id="cd11051">
    <property type="entry name" value="CYP59-like"/>
    <property type="match status" value="1"/>
</dbReference>
<dbReference type="Pfam" id="PF00067">
    <property type="entry name" value="p450"/>
    <property type="match status" value="1"/>
</dbReference>
<accession>A0A1L9R7E0</accession>
<evidence type="ECO:0000313" key="3">
    <source>
        <dbReference type="EMBL" id="OJJ30845.1"/>
    </source>
</evidence>
<dbReference type="GeneID" id="63753875"/>
<dbReference type="PANTHER" id="PTHR24305:SF222">
    <property type="entry name" value="CYTOCHROME P450 MONOOXYGENASE STCS"/>
    <property type="match status" value="1"/>
</dbReference>
<evidence type="ECO:0008006" key="5">
    <source>
        <dbReference type="Google" id="ProtNLM"/>
    </source>
</evidence>
<dbReference type="Proteomes" id="UP000184383">
    <property type="component" value="Unassembled WGS sequence"/>
</dbReference>
<dbReference type="GO" id="GO:0005506">
    <property type="term" value="F:iron ion binding"/>
    <property type="evidence" value="ECO:0007669"/>
    <property type="project" value="InterPro"/>
</dbReference>
<proteinExistence type="inferred from homology"/>
<keyword evidence="2" id="KW-0732">Signal</keyword>
<dbReference type="GO" id="GO:0004497">
    <property type="term" value="F:monooxygenase activity"/>
    <property type="evidence" value="ECO:0007669"/>
    <property type="project" value="InterPro"/>
</dbReference>
<dbReference type="PANTHER" id="PTHR24305">
    <property type="entry name" value="CYTOCHROME P450"/>
    <property type="match status" value="1"/>
</dbReference>
<sequence>MAWTVFVVIVSLLSLHLWRKVIYHRTKEYSSFPQLPPSPVWGHLPIVISFIRKNTQNYHFDELFQTIRDRLDNPPLYLMDARPFSYPTCIICDHEVAEQLSRSTTLFQYSVPKSPTMVGFFADLMGPTSIALAENERWKGLRKRFSSGFSHMYLTSLLPSILDKVQLFLANLDHYATTREEFSMDSLASQLTFDIIGAVALDTNMDAQLGEKKQSQIFRLFSELLSTYRVSNGIWALLPSYQKRRLACHLDMHIKDIIKKTFEEQQADPQKQSRSVISLSLAGQNVLTSELLTETCDQLKTFLFAGHDTTSALLQWAFYEMSRNPRVRDLVRLELDAIFGPESSPSAIRDQILKCGEDVLQKMTYTSAMIKETLRLYPLGSTARYAPPDSGLNGRLPNGQEMCLDGVVLYSCHRIIHRNKTVYGDNANEFYPERWLGSSETNIPISPKLANIETLVILACVARRYDWEKVGLGAIERDGPDEPTSKVNGQYEVESEVYNTLEISSKPVDGMRMRVKLAV</sequence>
<evidence type="ECO:0000313" key="4">
    <source>
        <dbReference type="Proteomes" id="UP000184383"/>
    </source>
</evidence>
<dbReference type="Gene3D" id="1.10.630.10">
    <property type="entry name" value="Cytochrome P450"/>
    <property type="match status" value="1"/>
</dbReference>
<keyword evidence="4" id="KW-1185">Reference proteome</keyword>
<organism evidence="3 4">
    <name type="scientific">Aspergillus wentii DTO 134E9</name>
    <dbReference type="NCBI Taxonomy" id="1073089"/>
    <lineage>
        <taxon>Eukaryota</taxon>
        <taxon>Fungi</taxon>
        <taxon>Dikarya</taxon>
        <taxon>Ascomycota</taxon>
        <taxon>Pezizomycotina</taxon>
        <taxon>Eurotiomycetes</taxon>
        <taxon>Eurotiomycetidae</taxon>
        <taxon>Eurotiales</taxon>
        <taxon>Aspergillaceae</taxon>
        <taxon>Aspergillus</taxon>
        <taxon>Aspergillus subgen. Cremei</taxon>
    </lineage>
</organism>
<dbReference type="SUPFAM" id="SSF48264">
    <property type="entry name" value="Cytochrome P450"/>
    <property type="match status" value="1"/>
</dbReference>
<protein>
    <recommendedName>
        <fullName evidence="5">Cytochrome P450</fullName>
    </recommendedName>
</protein>
<reference evidence="4" key="1">
    <citation type="journal article" date="2017" name="Genome Biol.">
        <title>Comparative genomics reveals high biological diversity and specific adaptations in the industrially and medically important fungal genus Aspergillus.</title>
        <authorList>
            <person name="de Vries R.P."/>
            <person name="Riley R."/>
            <person name="Wiebenga A."/>
            <person name="Aguilar-Osorio G."/>
            <person name="Amillis S."/>
            <person name="Uchima C.A."/>
            <person name="Anderluh G."/>
            <person name="Asadollahi M."/>
            <person name="Askin M."/>
            <person name="Barry K."/>
            <person name="Battaglia E."/>
            <person name="Bayram O."/>
            <person name="Benocci T."/>
            <person name="Braus-Stromeyer S.A."/>
            <person name="Caldana C."/>
            <person name="Canovas D."/>
            <person name="Cerqueira G.C."/>
            <person name="Chen F."/>
            <person name="Chen W."/>
            <person name="Choi C."/>
            <person name="Clum A."/>
            <person name="Dos Santos R.A."/>
            <person name="Damasio A.R."/>
            <person name="Diallinas G."/>
            <person name="Emri T."/>
            <person name="Fekete E."/>
            <person name="Flipphi M."/>
            <person name="Freyberg S."/>
            <person name="Gallo A."/>
            <person name="Gournas C."/>
            <person name="Habgood R."/>
            <person name="Hainaut M."/>
            <person name="Harispe M.L."/>
            <person name="Henrissat B."/>
            <person name="Hilden K.S."/>
            <person name="Hope R."/>
            <person name="Hossain A."/>
            <person name="Karabika E."/>
            <person name="Karaffa L."/>
            <person name="Karanyi Z."/>
            <person name="Krasevec N."/>
            <person name="Kuo A."/>
            <person name="Kusch H."/>
            <person name="LaButti K."/>
            <person name="Lagendijk E.L."/>
            <person name="Lapidus A."/>
            <person name="Levasseur A."/>
            <person name="Lindquist E."/>
            <person name="Lipzen A."/>
            <person name="Logrieco A.F."/>
            <person name="MacCabe A."/>
            <person name="Maekelae M.R."/>
            <person name="Malavazi I."/>
            <person name="Melin P."/>
            <person name="Meyer V."/>
            <person name="Mielnichuk N."/>
            <person name="Miskei M."/>
            <person name="Molnar A.P."/>
            <person name="Mule G."/>
            <person name="Ngan C.Y."/>
            <person name="Orejas M."/>
            <person name="Orosz E."/>
            <person name="Ouedraogo J.P."/>
            <person name="Overkamp K.M."/>
            <person name="Park H.-S."/>
            <person name="Perrone G."/>
            <person name="Piumi F."/>
            <person name="Punt P.J."/>
            <person name="Ram A.F."/>
            <person name="Ramon A."/>
            <person name="Rauscher S."/>
            <person name="Record E."/>
            <person name="Riano-Pachon D.M."/>
            <person name="Robert V."/>
            <person name="Roehrig J."/>
            <person name="Ruller R."/>
            <person name="Salamov A."/>
            <person name="Salih N.S."/>
            <person name="Samson R.A."/>
            <person name="Sandor E."/>
            <person name="Sanguinetti M."/>
            <person name="Schuetze T."/>
            <person name="Sepcic K."/>
            <person name="Shelest E."/>
            <person name="Sherlock G."/>
            <person name="Sophianopoulou V."/>
            <person name="Squina F.M."/>
            <person name="Sun H."/>
            <person name="Susca A."/>
            <person name="Todd R.B."/>
            <person name="Tsang A."/>
            <person name="Unkles S.E."/>
            <person name="van de Wiele N."/>
            <person name="van Rossen-Uffink D."/>
            <person name="Oliveira J.V."/>
            <person name="Vesth T.C."/>
            <person name="Visser J."/>
            <person name="Yu J.-H."/>
            <person name="Zhou M."/>
            <person name="Andersen M.R."/>
            <person name="Archer D.B."/>
            <person name="Baker S.E."/>
            <person name="Benoit I."/>
            <person name="Brakhage A.A."/>
            <person name="Braus G.H."/>
            <person name="Fischer R."/>
            <person name="Frisvad J.C."/>
            <person name="Goldman G.H."/>
            <person name="Houbraken J."/>
            <person name="Oakley B."/>
            <person name="Pocsi I."/>
            <person name="Scazzocchio C."/>
            <person name="Seiboth B."/>
            <person name="vanKuyk P.A."/>
            <person name="Wortman J."/>
            <person name="Dyer P.S."/>
            <person name="Grigoriev I.V."/>
        </authorList>
    </citation>
    <scope>NUCLEOTIDE SEQUENCE [LARGE SCALE GENOMIC DNA]</scope>
    <source>
        <strain evidence="4">DTO 134E9</strain>
    </source>
</reference>
<dbReference type="AlphaFoldDB" id="A0A1L9R7E0"/>
<dbReference type="InterPro" id="IPR001128">
    <property type="entry name" value="Cyt_P450"/>
</dbReference>
<dbReference type="InterPro" id="IPR050121">
    <property type="entry name" value="Cytochrome_P450_monoxygenase"/>
</dbReference>
<dbReference type="InterPro" id="IPR036396">
    <property type="entry name" value="Cyt_P450_sf"/>
</dbReference>
<comment type="similarity">
    <text evidence="1">Belongs to the cytochrome P450 family.</text>
</comment>
<dbReference type="VEuPathDB" id="FungiDB:ASPWEDRAFT_54205"/>
<evidence type="ECO:0000256" key="2">
    <source>
        <dbReference type="SAM" id="SignalP"/>
    </source>
</evidence>
<dbReference type="GO" id="GO:0016705">
    <property type="term" value="F:oxidoreductase activity, acting on paired donors, with incorporation or reduction of molecular oxygen"/>
    <property type="evidence" value="ECO:0007669"/>
    <property type="project" value="InterPro"/>
</dbReference>
<dbReference type="OrthoDB" id="10029320at2759"/>
<gene>
    <name evidence="3" type="ORF">ASPWEDRAFT_54205</name>
</gene>
<dbReference type="PRINTS" id="PR00385">
    <property type="entry name" value="P450"/>
</dbReference>
<dbReference type="GO" id="GO:0020037">
    <property type="term" value="F:heme binding"/>
    <property type="evidence" value="ECO:0007669"/>
    <property type="project" value="InterPro"/>
</dbReference>
<dbReference type="RefSeq" id="XP_040684522.1">
    <property type="nucleotide sequence ID" value="XM_040838027.1"/>
</dbReference>
<feature type="chain" id="PRO_5012634756" description="Cytochrome P450" evidence="2">
    <location>
        <begin position="24"/>
        <end position="519"/>
    </location>
</feature>
<evidence type="ECO:0000256" key="1">
    <source>
        <dbReference type="ARBA" id="ARBA00010617"/>
    </source>
</evidence>
<dbReference type="EMBL" id="KV878216">
    <property type="protein sequence ID" value="OJJ30845.1"/>
    <property type="molecule type" value="Genomic_DNA"/>
</dbReference>